<keyword evidence="6" id="KW-0732">Signal</keyword>
<dbReference type="UniPathway" id="UPA00299"/>
<feature type="chain" id="PRO_5004659564" description="Trehalose 6-phosphate phosphatase" evidence="6">
    <location>
        <begin position="19"/>
        <end position="298"/>
    </location>
</feature>
<feature type="signal peptide" evidence="6">
    <location>
        <begin position="1"/>
        <end position="18"/>
    </location>
</feature>
<dbReference type="Pfam" id="PF02358">
    <property type="entry name" value="Trehalose_PPase"/>
    <property type="match status" value="1"/>
</dbReference>
<comment type="cofactor">
    <cofactor evidence="5">
        <name>a divalent metal cation</name>
        <dbReference type="ChEBI" id="CHEBI:60240"/>
    </cofactor>
</comment>
<comment type="pathway">
    <text evidence="2 5">Glycan biosynthesis; trehalose biosynthesis.</text>
</comment>
<evidence type="ECO:0000256" key="6">
    <source>
        <dbReference type="SAM" id="SignalP"/>
    </source>
</evidence>
<accession>U5EQA7</accession>
<evidence type="ECO:0000256" key="3">
    <source>
        <dbReference type="ARBA" id="ARBA00008770"/>
    </source>
</evidence>
<dbReference type="EMBL" id="GANO01003351">
    <property type="protein sequence ID" value="JAB56520.1"/>
    <property type="molecule type" value="mRNA"/>
</dbReference>
<comment type="similarity">
    <text evidence="3 5">Belongs to the trehalose phosphatase family.</text>
</comment>
<dbReference type="SUPFAM" id="SSF56784">
    <property type="entry name" value="HAD-like"/>
    <property type="match status" value="1"/>
</dbReference>
<dbReference type="NCBIfam" id="TIGR01484">
    <property type="entry name" value="HAD-SF-IIB"/>
    <property type="match status" value="1"/>
</dbReference>
<evidence type="ECO:0000256" key="1">
    <source>
        <dbReference type="ARBA" id="ARBA00000500"/>
    </source>
</evidence>
<dbReference type="NCBIfam" id="TIGR00685">
    <property type="entry name" value="T6PP"/>
    <property type="match status" value="1"/>
</dbReference>
<evidence type="ECO:0000256" key="4">
    <source>
        <dbReference type="ARBA" id="ARBA00022801"/>
    </source>
</evidence>
<dbReference type="InterPro" id="IPR044651">
    <property type="entry name" value="OTSB-like"/>
</dbReference>
<dbReference type="AlphaFoldDB" id="U5EQA7"/>
<evidence type="ECO:0000256" key="5">
    <source>
        <dbReference type="RuleBase" id="RU361117"/>
    </source>
</evidence>
<dbReference type="PANTHER" id="PTHR43768">
    <property type="entry name" value="TREHALOSE 6-PHOSPHATE PHOSPHATASE"/>
    <property type="match status" value="1"/>
</dbReference>
<comment type="function">
    <text evidence="5">Removes the phosphate from trehalose 6-phosphate to produce free trehalose.</text>
</comment>
<dbReference type="PANTHER" id="PTHR43768:SF3">
    <property type="entry name" value="TREHALOSE 6-PHOSPHATE PHOSPHATASE"/>
    <property type="match status" value="1"/>
</dbReference>
<protein>
    <recommendedName>
        <fullName evidence="5">Trehalose 6-phosphate phosphatase</fullName>
        <ecNumber evidence="5">3.1.3.12</ecNumber>
    </recommendedName>
</protein>
<evidence type="ECO:0000256" key="2">
    <source>
        <dbReference type="ARBA" id="ARBA00005199"/>
    </source>
</evidence>
<reference evidence="7" key="1">
    <citation type="journal article" date="2014" name="Insect Biochem. Mol. Biol.">
        <title>An insight into the sialome of the frog biting fly, Corethrella appendiculata.</title>
        <authorList>
            <person name="Ribeiro J.M.C."/>
            <person name="Chagas A.C."/>
            <person name="Pham V.M."/>
            <person name="Lounibos L.P."/>
            <person name="Calvo E."/>
        </authorList>
    </citation>
    <scope>NUCLEOTIDE SEQUENCE</scope>
    <source>
        <tissue evidence="7">Salivary glands</tissue>
    </source>
</reference>
<dbReference type="InterPro" id="IPR023214">
    <property type="entry name" value="HAD_sf"/>
</dbReference>
<keyword evidence="4 5" id="KW-0378">Hydrolase</keyword>
<dbReference type="Gene3D" id="3.30.70.1020">
    <property type="entry name" value="Trehalose-6-phosphate phosphatase related protein, domain 2"/>
    <property type="match status" value="1"/>
</dbReference>
<evidence type="ECO:0000313" key="7">
    <source>
        <dbReference type="EMBL" id="JAB56520.1"/>
    </source>
</evidence>
<dbReference type="EC" id="3.1.3.12" evidence="5"/>
<dbReference type="InterPro" id="IPR003337">
    <property type="entry name" value="Trehalose_PPase"/>
</dbReference>
<comment type="catalytic activity">
    <reaction evidence="1 5">
        <text>alpha,alpha-trehalose 6-phosphate + H2O = alpha,alpha-trehalose + phosphate</text>
        <dbReference type="Rhea" id="RHEA:23420"/>
        <dbReference type="ChEBI" id="CHEBI:15377"/>
        <dbReference type="ChEBI" id="CHEBI:16551"/>
        <dbReference type="ChEBI" id="CHEBI:43474"/>
        <dbReference type="ChEBI" id="CHEBI:58429"/>
        <dbReference type="EC" id="3.1.3.12"/>
    </reaction>
</comment>
<dbReference type="GO" id="GO:0004805">
    <property type="term" value="F:trehalose-phosphatase activity"/>
    <property type="evidence" value="ECO:0007669"/>
    <property type="project" value="UniProtKB-EC"/>
</dbReference>
<dbReference type="InterPro" id="IPR006379">
    <property type="entry name" value="HAD-SF_hydro_IIB"/>
</dbReference>
<name>U5EQA7_9DIPT</name>
<proteinExistence type="evidence at transcript level"/>
<dbReference type="InterPro" id="IPR036412">
    <property type="entry name" value="HAD-like_sf"/>
</dbReference>
<organism evidence="7">
    <name type="scientific">Corethrella appendiculata</name>
    <dbReference type="NCBI Taxonomy" id="1370023"/>
    <lineage>
        <taxon>Eukaryota</taxon>
        <taxon>Metazoa</taxon>
        <taxon>Ecdysozoa</taxon>
        <taxon>Arthropoda</taxon>
        <taxon>Hexapoda</taxon>
        <taxon>Insecta</taxon>
        <taxon>Pterygota</taxon>
        <taxon>Neoptera</taxon>
        <taxon>Endopterygota</taxon>
        <taxon>Diptera</taxon>
        <taxon>Nematocera</taxon>
        <taxon>Culicoidea</taxon>
        <taxon>Chaoboridae</taxon>
        <taxon>Corethrella</taxon>
    </lineage>
</organism>
<sequence length="298" mass="34246">MTLKIFTNLLIIIFFVSSLKNIQSTSSCGDIDFDSILKDYLKNATEIDIFLDFDGTLAEITPHPNNTVTTTSMKNTLLELSKHPEISTTIISGRALSDVEQKIQIDNFTYSGNHGFEILFTNGSKYIHQIPESLSANFSKLLQELEQKVEKHNAWIENKIYSLTFHYHETPEHLKRMLMEQAILIVTKYGYRANQAHDAIEIKPPIQWNKGLAAEYILSHKYDDLWRNRKILSVGDDRTDEDIMKVIKGFGLSFRVTNHNDLVTNADYKIPTVECVQELLDAINRHYLKKQSKCSCKN</sequence>
<dbReference type="Gene3D" id="3.40.50.1000">
    <property type="entry name" value="HAD superfamily/HAD-like"/>
    <property type="match status" value="1"/>
</dbReference>
<dbReference type="GO" id="GO:0005992">
    <property type="term" value="P:trehalose biosynthetic process"/>
    <property type="evidence" value="ECO:0007669"/>
    <property type="project" value="UniProtKB-UniPathway"/>
</dbReference>